<dbReference type="AlphaFoldDB" id="A0A0F9WUQ0"/>
<evidence type="ECO:0000256" key="2">
    <source>
        <dbReference type="ARBA" id="ARBA00010790"/>
    </source>
</evidence>
<dbReference type="Pfam" id="PF00732">
    <property type="entry name" value="GMC_oxred_N"/>
    <property type="match status" value="1"/>
</dbReference>
<organism evidence="6">
    <name type="scientific">marine sediment metagenome</name>
    <dbReference type="NCBI Taxonomy" id="412755"/>
    <lineage>
        <taxon>unclassified sequences</taxon>
        <taxon>metagenomes</taxon>
        <taxon>ecological metagenomes</taxon>
    </lineage>
</organism>
<keyword evidence="4" id="KW-0274">FAD</keyword>
<dbReference type="SUPFAM" id="SSF54373">
    <property type="entry name" value="FAD-linked reductases, C-terminal domain"/>
    <property type="match status" value="1"/>
</dbReference>
<dbReference type="GO" id="GO:0050660">
    <property type="term" value="F:flavin adenine dinucleotide binding"/>
    <property type="evidence" value="ECO:0007669"/>
    <property type="project" value="InterPro"/>
</dbReference>
<dbReference type="PANTHER" id="PTHR11552">
    <property type="entry name" value="GLUCOSE-METHANOL-CHOLINE GMC OXIDOREDUCTASE"/>
    <property type="match status" value="1"/>
</dbReference>
<feature type="domain" description="Glucose-methanol-choline oxidoreductase N-terminal" evidence="5">
    <location>
        <begin position="260"/>
        <end position="274"/>
    </location>
</feature>
<gene>
    <name evidence="6" type="ORF">LCGC14_0307950</name>
</gene>
<dbReference type="InterPro" id="IPR007867">
    <property type="entry name" value="GMC_OxRtase_C"/>
</dbReference>
<evidence type="ECO:0000313" key="6">
    <source>
        <dbReference type="EMBL" id="KKN82608.1"/>
    </source>
</evidence>
<dbReference type="InterPro" id="IPR036188">
    <property type="entry name" value="FAD/NAD-bd_sf"/>
</dbReference>
<sequence>MESHRFDYVIVGAGTAGCVLANRLSADPDVTVVLIESGGRDWNPLLSIPLGVGMLWSRRLYDWGYDSEPQPELGGRRLEMMRGKVLGGSSSINAMSHVRGRPGDFDRWAARGCPGWSFEEVAGYFARSERWEGGRTSASAGARRGHDGPLGVMASTSDDPLFDAWLSAAAALGYPVLDDYNLGAVEGFGRSQFSIDRGRRASASRAFLEPARHRPNLTIWTQATVDSLILKGDRALGVVCNRKGRARNVIAERAVVLCAGAFGTPALLMRSGIGDPAEMRPYDIPVVADRPAVGKNLQDHPGVVVGYGRREPGAFRRSMRADRVALNMLRALVLGTGPATILPSGLHGFARLRPESAVPDIQFMFRGAPRDASPWFPAVRPAYRDSYAIRPVLLNPRSRGHVRLGGSEPDVAPRIDPRLLSDPADLADLREGVRLARDLGRHASLSAFRSDEITPGRSVRSDAQIDAFIRRKAATAHHPAGTCRMGADDSAVVDTRLRVNGIAGLRIADASVMPDLVSGNINATVMMIAERCADFLLKPELDRMPNLQR</sequence>
<comment type="caution">
    <text evidence="6">The sequence shown here is derived from an EMBL/GenBank/DDBJ whole genome shotgun (WGS) entry which is preliminary data.</text>
</comment>
<dbReference type="Gene3D" id="3.30.560.10">
    <property type="entry name" value="Glucose Oxidase, domain 3"/>
    <property type="match status" value="1"/>
</dbReference>
<dbReference type="PIRSF" id="PIRSF000137">
    <property type="entry name" value="Alcohol_oxidase"/>
    <property type="match status" value="1"/>
</dbReference>
<evidence type="ECO:0000256" key="3">
    <source>
        <dbReference type="ARBA" id="ARBA00022630"/>
    </source>
</evidence>
<keyword evidence="3" id="KW-0285">Flavoprotein</keyword>
<protein>
    <recommendedName>
        <fullName evidence="5">Glucose-methanol-choline oxidoreductase N-terminal domain-containing protein</fullName>
    </recommendedName>
</protein>
<dbReference type="PROSITE" id="PS00624">
    <property type="entry name" value="GMC_OXRED_2"/>
    <property type="match status" value="1"/>
</dbReference>
<dbReference type="EMBL" id="LAZR01000198">
    <property type="protein sequence ID" value="KKN82608.1"/>
    <property type="molecule type" value="Genomic_DNA"/>
</dbReference>
<dbReference type="Pfam" id="PF05199">
    <property type="entry name" value="GMC_oxred_C"/>
    <property type="match status" value="1"/>
</dbReference>
<dbReference type="SUPFAM" id="SSF51905">
    <property type="entry name" value="FAD/NAD(P)-binding domain"/>
    <property type="match status" value="1"/>
</dbReference>
<evidence type="ECO:0000259" key="5">
    <source>
        <dbReference type="PROSITE" id="PS00624"/>
    </source>
</evidence>
<evidence type="ECO:0000256" key="4">
    <source>
        <dbReference type="ARBA" id="ARBA00022827"/>
    </source>
</evidence>
<dbReference type="PROSITE" id="PS51257">
    <property type="entry name" value="PROKAR_LIPOPROTEIN"/>
    <property type="match status" value="1"/>
</dbReference>
<reference evidence="6" key="1">
    <citation type="journal article" date="2015" name="Nature">
        <title>Complex archaea that bridge the gap between prokaryotes and eukaryotes.</title>
        <authorList>
            <person name="Spang A."/>
            <person name="Saw J.H."/>
            <person name="Jorgensen S.L."/>
            <person name="Zaremba-Niedzwiedzka K."/>
            <person name="Martijn J."/>
            <person name="Lind A.E."/>
            <person name="van Eijk R."/>
            <person name="Schleper C."/>
            <person name="Guy L."/>
            <person name="Ettema T.J."/>
        </authorList>
    </citation>
    <scope>NUCLEOTIDE SEQUENCE</scope>
</reference>
<comment type="cofactor">
    <cofactor evidence="1">
        <name>FAD</name>
        <dbReference type="ChEBI" id="CHEBI:57692"/>
    </cofactor>
</comment>
<accession>A0A0F9WUQ0</accession>
<dbReference type="InterPro" id="IPR000172">
    <property type="entry name" value="GMC_OxRdtase_N"/>
</dbReference>
<evidence type="ECO:0000256" key="1">
    <source>
        <dbReference type="ARBA" id="ARBA00001974"/>
    </source>
</evidence>
<dbReference type="InterPro" id="IPR012132">
    <property type="entry name" value="GMC_OxRdtase"/>
</dbReference>
<dbReference type="PANTHER" id="PTHR11552:SF147">
    <property type="entry name" value="CHOLINE DEHYDROGENASE, MITOCHONDRIAL"/>
    <property type="match status" value="1"/>
</dbReference>
<proteinExistence type="inferred from homology"/>
<dbReference type="Gene3D" id="3.50.50.60">
    <property type="entry name" value="FAD/NAD(P)-binding domain"/>
    <property type="match status" value="1"/>
</dbReference>
<name>A0A0F9WUQ0_9ZZZZ</name>
<comment type="similarity">
    <text evidence="2">Belongs to the GMC oxidoreductase family.</text>
</comment>
<dbReference type="GO" id="GO:0016614">
    <property type="term" value="F:oxidoreductase activity, acting on CH-OH group of donors"/>
    <property type="evidence" value="ECO:0007669"/>
    <property type="project" value="InterPro"/>
</dbReference>